<reference evidence="1 2" key="1">
    <citation type="submission" date="2023-07" db="EMBL/GenBank/DDBJ databases">
        <title>Genomic Encyclopedia of Type Strains, Phase IV (KMG-IV): sequencing the most valuable type-strain genomes for metagenomic binning, comparative biology and taxonomic classification.</title>
        <authorList>
            <person name="Goeker M."/>
        </authorList>
    </citation>
    <scope>NUCLEOTIDE SEQUENCE [LARGE SCALE GENOMIC DNA]</scope>
    <source>
        <strain evidence="1 2">DSM 105143</strain>
    </source>
</reference>
<gene>
    <name evidence="1" type="ORF">J2S23_000420</name>
</gene>
<dbReference type="RefSeq" id="WP_307121114.1">
    <property type="nucleotide sequence ID" value="NZ_JAUSTM010000003.1"/>
</dbReference>
<dbReference type="InterPro" id="IPR047909">
    <property type="entry name" value="SPJ_0845-like_N"/>
</dbReference>
<proteinExistence type="predicted"/>
<name>A0ABT9YQ84_9STRE</name>
<dbReference type="NCBIfam" id="NF040897">
    <property type="entry name" value="SPJ_0845_Nterm"/>
    <property type="match status" value="1"/>
</dbReference>
<keyword evidence="2" id="KW-1185">Reference proteome</keyword>
<accession>A0ABT9YQ84</accession>
<dbReference type="EMBL" id="JAUSTM010000003">
    <property type="protein sequence ID" value="MDQ0221884.1"/>
    <property type="molecule type" value="Genomic_DNA"/>
</dbReference>
<organism evidence="1 2">
    <name type="scientific">Streptococcus moroccensis</name>
    <dbReference type="NCBI Taxonomy" id="1451356"/>
    <lineage>
        <taxon>Bacteria</taxon>
        <taxon>Bacillati</taxon>
        <taxon>Bacillota</taxon>
        <taxon>Bacilli</taxon>
        <taxon>Lactobacillales</taxon>
        <taxon>Streptococcaceae</taxon>
        <taxon>Streptococcus</taxon>
    </lineage>
</organism>
<sequence>MPVTFKKQDDWDKLLEQFASFDDLENVEFPDPNAKEAFENTEDA</sequence>
<dbReference type="Proteomes" id="UP001223079">
    <property type="component" value="Unassembled WGS sequence"/>
</dbReference>
<protein>
    <submittedName>
        <fullName evidence="1">Uncharacterized protein</fullName>
    </submittedName>
</protein>
<evidence type="ECO:0000313" key="1">
    <source>
        <dbReference type="EMBL" id="MDQ0221884.1"/>
    </source>
</evidence>
<evidence type="ECO:0000313" key="2">
    <source>
        <dbReference type="Proteomes" id="UP001223079"/>
    </source>
</evidence>
<comment type="caution">
    <text evidence="1">The sequence shown here is derived from an EMBL/GenBank/DDBJ whole genome shotgun (WGS) entry which is preliminary data.</text>
</comment>